<keyword evidence="10" id="KW-1185">Reference proteome</keyword>
<dbReference type="Gene3D" id="1.10.3470.10">
    <property type="entry name" value="ABC transporter involved in vitamin B12 uptake, BtuC"/>
    <property type="match status" value="2"/>
</dbReference>
<evidence type="ECO:0000256" key="8">
    <source>
        <dbReference type="SAM" id="Phobius"/>
    </source>
</evidence>
<keyword evidence="7 8" id="KW-0472">Membrane</keyword>
<dbReference type="Pfam" id="PF01032">
    <property type="entry name" value="FecCD"/>
    <property type="match status" value="1"/>
</dbReference>
<evidence type="ECO:0000256" key="4">
    <source>
        <dbReference type="ARBA" id="ARBA00022475"/>
    </source>
</evidence>
<evidence type="ECO:0000256" key="2">
    <source>
        <dbReference type="ARBA" id="ARBA00007935"/>
    </source>
</evidence>
<dbReference type="RefSeq" id="WP_344783633.1">
    <property type="nucleotide sequence ID" value="NZ_BAABAF010000008.1"/>
</dbReference>
<evidence type="ECO:0000256" key="3">
    <source>
        <dbReference type="ARBA" id="ARBA00022448"/>
    </source>
</evidence>
<dbReference type="PANTHER" id="PTHR30472:SF25">
    <property type="entry name" value="ABC TRANSPORTER PERMEASE PROTEIN MJ0876-RELATED"/>
    <property type="match status" value="1"/>
</dbReference>
<gene>
    <name evidence="9" type="ORF">GCM10022240_22520</name>
</gene>
<evidence type="ECO:0000256" key="7">
    <source>
        <dbReference type="ARBA" id="ARBA00023136"/>
    </source>
</evidence>
<evidence type="ECO:0000256" key="5">
    <source>
        <dbReference type="ARBA" id="ARBA00022692"/>
    </source>
</evidence>
<keyword evidence="3" id="KW-0813">Transport</keyword>
<evidence type="ECO:0000313" key="10">
    <source>
        <dbReference type="Proteomes" id="UP001500540"/>
    </source>
</evidence>
<evidence type="ECO:0000313" key="9">
    <source>
        <dbReference type="EMBL" id="GAA3769637.1"/>
    </source>
</evidence>
<dbReference type="InterPro" id="IPR000522">
    <property type="entry name" value="ABC_transptr_permease_BtuC"/>
</dbReference>
<organism evidence="9 10">
    <name type="scientific">Microbacterium kribbense</name>
    <dbReference type="NCBI Taxonomy" id="433645"/>
    <lineage>
        <taxon>Bacteria</taxon>
        <taxon>Bacillati</taxon>
        <taxon>Actinomycetota</taxon>
        <taxon>Actinomycetes</taxon>
        <taxon>Micrococcales</taxon>
        <taxon>Microbacteriaceae</taxon>
        <taxon>Microbacterium</taxon>
    </lineage>
</organism>
<evidence type="ECO:0000256" key="1">
    <source>
        <dbReference type="ARBA" id="ARBA00004651"/>
    </source>
</evidence>
<dbReference type="PANTHER" id="PTHR30472">
    <property type="entry name" value="FERRIC ENTEROBACTIN TRANSPORT SYSTEM PERMEASE PROTEIN"/>
    <property type="match status" value="1"/>
</dbReference>
<evidence type="ECO:0000256" key="6">
    <source>
        <dbReference type="ARBA" id="ARBA00022989"/>
    </source>
</evidence>
<reference evidence="10" key="1">
    <citation type="journal article" date="2019" name="Int. J. Syst. Evol. Microbiol.">
        <title>The Global Catalogue of Microorganisms (GCM) 10K type strain sequencing project: providing services to taxonomists for standard genome sequencing and annotation.</title>
        <authorList>
            <consortium name="The Broad Institute Genomics Platform"/>
            <consortium name="The Broad Institute Genome Sequencing Center for Infectious Disease"/>
            <person name="Wu L."/>
            <person name="Ma J."/>
        </authorList>
    </citation>
    <scope>NUCLEOTIDE SEQUENCE [LARGE SCALE GENOMIC DNA]</scope>
    <source>
        <strain evidence="10">JCM 16950</strain>
    </source>
</reference>
<dbReference type="EMBL" id="BAABAF010000008">
    <property type="protein sequence ID" value="GAA3769637.1"/>
    <property type="molecule type" value="Genomic_DNA"/>
</dbReference>
<comment type="subcellular location">
    <subcellularLocation>
        <location evidence="1">Cell membrane</location>
        <topology evidence="1">Multi-pass membrane protein</topology>
    </subcellularLocation>
</comment>
<dbReference type="Proteomes" id="UP001500540">
    <property type="component" value="Unassembled WGS sequence"/>
</dbReference>
<dbReference type="SUPFAM" id="SSF81345">
    <property type="entry name" value="ABC transporter involved in vitamin B12 uptake, BtuC"/>
    <property type="match status" value="1"/>
</dbReference>
<keyword evidence="6 8" id="KW-1133">Transmembrane helix</keyword>
<keyword evidence="5 8" id="KW-0812">Transmembrane</keyword>
<feature type="transmembrane region" description="Helical" evidence="8">
    <location>
        <begin position="75"/>
        <end position="94"/>
    </location>
</feature>
<comment type="caution">
    <text evidence="9">The sequence shown here is derived from an EMBL/GenBank/DDBJ whole genome shotgun (WGS) entry which is preliminary data.</text>
</comment>
<protein>
    <submittedName>
        <fullName evidence="9">Uncharacterized protein</fullName>
    </submittedName>
</protein>
<sequence length="103" mass="10611">MWLAGSLNGAARPAIAPLAITCALLLPVLVIHAGGLSTLRLGDDSAAGLGVRVQRTRISVLIADLIGQFAFDSRYPVGVVTGAIGAPFLVFLLIRMNRSGGSL</sequence>
<proteinExistence type="inferred from homology"/>
<name>A0ABP7GSY8_9MICO</name>
<dbReference type="InterPro" id="IPR037294">
    <property type="entry name" value="ABC_BtuC-like"/>
</dbReference>
<accession>A0ABP7GSY8</accession>
<keyword evidence="4" id="KW-1003">Cell membrane</keyword>
<comment type="similarity">
    <text evidence="2">Belongs to the binding-protein-dependent transport system permease family. FecCD subfamily.</text>
</comment>